<organism evidence="1 2">
    <name type="scientific">Gossypium barbadense</name>
    <name type="common">Sea Island cotton</name>
    <name type="synonym">Hibiscus barbadensis</name>
    <dbReference type="NCBI Taxonomy" id="3634"/>
    <lineage>
        <taxon>Eukaryota</taxon>
        <taxon>Viridiplantae</taxon>
        <taxon>Streptophyta</taxon>
        <taxon>Embryophyta</taxon>
        <taxon>Tracheophyta</taxon>
        <taxon>Spermatophyta</taxon>
        <taxon>Magnoliopsida</taxon>
        <taxon>eudicotyledons</taxon>
        <taxon>Gunneridae</taxon>
        <taxon>Pentapetalae</taxon>
        <taxon>rosids</taxon>
        <taxon>malvids</taxon>
        <taxon>Malvales</taxon>
        <taxon>Malvaceae</taxon>
        <taxon>Malvoideae</taxon>
        <taxon>Gossypium</taxon>
    </lineage>
</organism>
<accession>A0A5J5PRD8</accession>
<dbReference type="Proteomes" id="UP000327439">
    <property type="component" value="Chromosome D10"/>
</dbReference>
<name>A0A5J5PRD8_GOSBA</name>
<evidence type="ECO:0000313" key="1">
    <source>
        <dbReference type="EMBL" id="KAB2008493.1"/>
    </source>
</evidence>
<dbReference type="EMBL" id="CM018224">
    <property type="protein sequence ID" value="KAB2008493.1"/>
    <property type="molecule type" value="Genomic_DNA"/>
</dbReference>
<keyword evidence="2" id="KW-1185">Reference proteome</keyword>
<dbReference type="OrthoDB" id="1000249at2759"/>
<proteinExistence type="predicted"/>
<reference evidence="2" key="1">
    <citation type="journal article" date="2020" name="Nat. Genet.">
        <title>Genomic diversifications of five Gossypium allopolyploid species and their impact on cotton improvement.</title>
        <authorList>
            <person name="Chen Z.J."/>
            <person name="Sreedasyam A."/>
            <person name="Ando A."/>
            <person name="Song Q."/>
            <person name="De Santiago L.M."/>
            <person name="Hulse-Kemp A.M."/>
            <person name="Ding M."/>
            <person name="Ye W."/>
            <person name="Kirkbride R.C."/>
            <person name="Jenkins J."/>
            <person name="Plott C."/>
            <person name="Lovell J."/>
            <person name="Lin Y.M."/>
            <person name="Vaughn R."/>
            <person name="Liu B."/>
            <person name="Simpson S."/>
            <person name="Scheffler B.E."/>
            <person name="Wen L."/>
            <person name="Saski C.A."/>
            <person name="Grover C.E."/>
            <person name="Hu G."/>
            <person name="Conover J.L."/>
            <person name="Carlson J.W."/>
            <person name="Shu S."/>
            <person name="Boston L.B."/>
            <person name="Williams M."/>
            <person name="Peterson D.G."/>
            <person name="McGee K."/>
            <person name="Jones D.C."/>
            <person name="Wendel J.F."/>
            <person name="Stelly D.M."/>
            <person name="Grimwood J."/>
            <person name="Schmutz J."/>
        </authorList>
    </citation>
    <scope>NUCLEOTIDE SEQUENCE [LARGE SCALE GENOMIC DNA]</scope>
    <source>
        <strain evidence="2">cv. 3-79</strain>
    </source>
</reference>
<protein>
    <submittedName>
        <fullName evidence="1">Uncharacterized protein</fullName>
    </submittedName>
</protein>
<sequence length="213" mass="25504">MRRLKLAIKEWNEKTGGNEDKKIELIERKISELNGISSHRNLNGKEREEIDRLNMELWDVIRFCELVWRKKSGMISLNEGDSNSAFFHKEVKFRAKKKMVHGLRFGFYWCKEPKLLKKKVFEYFSNYFSFPFRKWEVNMDLNFKRLPEDEASRLGLPFTMEEIKDVVWSCGESKAPRPDGFNMCFFKKCWQIVREDLFNMMMVSLDSVSLKKV</sequence>
<gene>
    <name evidence="1" type="ORF">ES319_D10G102100v1</name>
</gene>
<evidence type="ECO:0000313" key="2">
    <source>
        <dbReference type="Proteomes" id="UP000327439"/>
    </source>
</evidence>
<dbReference type="AlphaFoldDB" id="A0A5J5PRD8"/>